<sequence length="1304" mass="132195">MNKLLFIVMLFVGLHSSAQVKIGDNPTTVGTSSALELESTNKALVITRVSNTAAITNPVNGMIIYDISSNCIKAYEDGAWTNCLSNGSNIEPSTNGTAVVSSYNCATGSTGTLSAGVAVSGVTQTITAVVTQLGTYSLNTFANGVVFSASGTFTSLGSQTITLTAIGTPVNTGSNTFTLNTIPNCSFARTTQGNPSSGGTAIVSAYTCSTASAGTLVAGVAVSGVTQTITATVTTVGTYNITATANGVVFTGTGTFAGTGAQTIVLIATGTPTNAGSNSFILNTIPNCSFNRTTISASSGGTAVVSAYNCSGTAIGTMTAGTAVSGVTQVITATVATVGTYSISTTTANGVTFAASGTFAVTGSQNITLTATGTPTTAGINTFTINTTPNCSFTRSTGEVFTSTVCSTSIGTFPSTVTVGSTSVTVNKTTSTDSGSGSTISQCGISPSGSFTSLFNNQSATYTFSVPLKNVQIYGINNESSENTEGYTVTATLAGVAVPIQLVPFGGTCTANFTSTQSGNTGSINNTTTTTGVGLVFNVSSSSQYDTITITRVVSPGGNWHGLMFCNATAVPSTSNGTAVVSSYDCSTGSTGALIINSAVSGVTQTITANVTTPGTYNIATNPVNGVTFGASGTFANAGAQTLVLTATGTPTALGTNAFTLNTIPNCSFNRTTISASSNGTAVVSAYTCNTASAGSLVRGTTVSGVTQTITATVTTVGTYNITATSNGVVFTGTGTFTGTGAQTIVLTATGTPTNAGSNSFTLNTSPNCSFTRTVTDPTSNGTSVVSSYNCSGVQTGRLVVGVPASGVTKVINATVTTIGSYTISTAVVNGITWSASGSFSSTGVQSVTLTASGTPTVAGTNNYSLATTPNCTFSAESFALDYLLASSPTVSLSAGQTVPFTASSSRGITISSGVITLKAGKKYRLYAQLRTNPNVTYPTNDRWMSYRFVNSSNNSISNNGRVVAVNHSSFTSEVAAAGIYTVGSTDEQIRVIVNSGGVIANTYSDAFGSSTLMIEEIPTTLHHLYAQATSSQLGGSNTQINFTQVNASGASISGSSITLRAGKTYRLFAQVVNRQAAVNQQWVSYEFRNSSNVKLPNSSTGLSMGAGNSISSSNCVPAIGVYTVGATDEIVTLRIVNTEGDKGEGIYADTSFSSNVLIVDELPVGRGYLFGIQNTVQSNIANTNTITWANATGENGLSVNTDTITLPQNGTYSLFGSIRLDSASDINSMGYVWTNTSNTSFGNIGLAMPSNNNSGQANVSATAFFTSSTTSFQVQMRAIISSGTRITKTPNNGNPAFLIVRLD</sequence>
<keyword evidence="1" id="KW-0732">Signal</keyword>
<proteinExistence type="predicted"/>
<evidence type="ECO:0000313" key="3">
    <source>
        <dbReference type="Proteomes" id="UP000216605"/>
    </source>
</evidence>
<dbReference type="OrthoDB" id="581140at2"/>
<keyword evidence="3" id="KW-1185">Reference proteome</keyword>
<evidence type="ECO:0000256" key="1">
    <source>
        <dbReference type="SAM" id="SignalP"/>
    </source>
</evidence>
<organism evidence="2 3">
    <name type="scientific">Flavobacterium cyanobacteriorum</name>
    <dbReference type="NCBI Taxonomy" id="2022802"/>
    <lineage>
        <taxon>Bacteria</taxon>
        <taxon>Pseudomonadati</taxon>
        <taxon>Bacteroidota</taxon>
        <taxon>Flavobacteriia</taxon>
        <taxon>Flavobacteriales</taxon>
        <taxon>Flavobacteriaceae</taxon>
        <taxon>Flavobacterium</taxon>
    </lineage>
</organism>
<comment type="caution">
    <text evidence="2">The sequence shown here is derived from an EMBL/GenBank/DDBJ whole genome shotgun (WGS) entry which is preliminary data.</text>
</comment>
<evidence type="ECO:0000313" key="2">
    <source>
        <dbReference type="EMBL" id="OYQ39650.1"/>
    </source>
</evidence>
<name>A0A255ZGD1_9FLAO</name>
<accession>A0A255ZGD1</accession>
<dbReference type="Proteomes" id="UP000216605">
    <property type="component" value="Unassembled WGS sequence"/>
</dbReference>
<dbReference type="EMBL" id="NOXV01000208">
    <property type="protein sequence ID" value="OYQ39650.1"/>
    <property type="molecule type" value="Genomic_DNA"/>
</dbReference>
<feature type="signal peptide" evidence="1">
    <location>
        <begin position="1"/>
        <end position="20"/>
    </location>
</feature>
<protein>
    <recommendedName>
        <fullName evidence="4">Ig-like domain-containing protein</fullName>
    </recommendedName>
</protein>
<reference evidence="2 3" key="1">
    <citation type="submission" date="2017-07" db="EMBL/GenBank/DDBJ databases">
        <title>Flavobacterium cyanobacteriorum sp. nov., isolated from cyanobacterial aggregates in a eutrophic lake.</title>
        <authorList>
            <person name="Cai H."/>
        </authorList>
    </citation>
    <scope>NUCLEOTIDE SEQUENCE [LARGE SCALE GENOMIC DNA]</scope>
    <source>
        <strain evidence="2 3">TH021</strain>
    </source>
</reference>
<feature type="chain" id="PRO_5012151943" description="Ig-like domain-containing protein" evidence="1">
    <location>
        <begin position="21"/>
        <end position="1304"/>
    </location>
</feature>
<gene>
    <name evidence="2" type="ORF">CHU92_04575</name>
</gene>
<evidence type="ECO:0008006" key="4">
    <source>
        <dbReference type="Google" id="ProtNLM"/>
    </source>
</evidence>
<dbReference type="RefSeq" id="WP_129583008.1">
    <property type="nucleotide sequence ID" value="NZ_NOXV01000208.1"/>
</dbReference>